<dbReference type="InterPro" id="IPR023696">
    <property type="entry name" value="Ureohydrolase_dom_sf"/>
</dbReference>
<evidence type="ECO:0000256" key="3">
    <source>
        <dbReference type="PIRSR" id="PIRSR036979-1"/>
    </source>
</evidence>
<evidence type="ECO:0000313" key="7">
    <source>
        <dbReference type="Proteomes" id="UP000224854"/>
    </source>
</evidence>
<accession>A0A2C5XRJ8</accession>
<sequence length="374" mass="40710">MLSLLWALIPLGLGLEQMQLEALVASTATGLQYDDEAIAVKAKGWVRHSTFAHLPWMNCFEKDTGSNESRYDVAVLGAPHDLSVTVRPGARYGPETIRSVSNGISFGYSVFNDRDPLRDWAKIVDCGDAPMSWVDKLVALQTLDQAHRLISQKPAANPQKSRVPRIMMLGGDHSTTLSALRSVHHHWGKVSVVHFDSHIDTWDTQGSVSEYAKLDHGTFLYIAHQQGLLTNTSIHAGLRARHFFRQDVTTDQQCGFSTVTARDIDKVGIQGVIDAIRKRVGNGIVYVTVDIDVLDPAFAPATGTPEPGGWSTRELLSIINGLEGLKVVGADIVEVAPVYDDVSQTTVLAATEIGLGLLDLLVAAPVEQMHPVSH</sequence>
<dbReference type="PIRSF" id="PIRSF036979">
    <property type="entry name" value="Arginase"/>
    <property type="match status" value="1"/>
</dbReference>
<evidence type="ECO:0000256" key="4">
    <source>
        <dbReference type="PROSITE-ProRule" id="PRU00742"/>
    </source>
</evidence>
<dbReference type="Proteomes" id="UP000224854">
    <property type="component" value="Unassembled WGS sequence"/>
</dbReference>
<protein>
    <recommendedName>
        <fullName evidence="8">Agmatinase</fullName>
    </recommendedName>
</protein>
<dbReference type="SUPFAM" id="SSF52768">
    <property type="entry name" value="Arginase/deacetylase"/>
    <property type="match status" value="1"/>
</dbReference>
<comment type="cofactor">
    <cofactor evidence="3">
        <name>Mn(2+)</name>
        <dbReference type="ChEBI" id="CHEBI:29035"/>
    </cofactor>
    <text evidence="3">Binds 2 manganese ions per subunit.</text>
</comment>
<organism evidence="6 7">
    <name type="scientific">Ophiocordyceps australis</name>
    <dbReference type="NCBI Taxonomy" id="1399860"/>
    <lineage>
        <taxon>Eukaryota</taxon>
        <taxon>Fungi</taxon>
        <taxon>Dikarya</taxon>
        <taxon>Ascomycota</taxon>
        <taxon>Pezizomycotina</taxon>
        <taxon>Sordariomycetes</taxon>
        <taxon>Hypocreomycetidae</taxon>
        <taxon>Hypocreales</taxon>
        <taxon>Ophiocordycipitaceae</taxon>
        <taxon>Ophiocordyceps</taxon>
    </lineage>
</organism>
<feature type="binding site" evidence="3">
    <location>
        <position position="290"/>
    </location>
    <ligand>
        <name>Mn(2+)</name>
        <dbReference type="ChEBI" id="CHEBI:29035"/>
        <label>1</label>
    </ligand>
</feature>
<dbReference type="GO" id="GO:0033389">
    <property type="term" value="P:putrescine biosynthetic process from arginine, via agmatine"/>
    <property type="evidence" value="ECO:0007669"/>
    <property type="project" value="TreeGrafter"/>
</dbReference>
<dbReference type="InterPro" id="IPR020855">
    <property type="entry name" value="Ureohydrolase_Mn_BS"/>
</dbReference>
<keyword evidence="7" id="KW-1185">Reference proteome</keyword>
<dbReference type="CDD" id="cd11592">
    <property type="entry name" value="Agmatinase_PAH"/>
    <property type="match status" value="1"/>
</dbReference>
<comment type="similarity">
    <text evidence="4 5">Belongs to the arginase family.</text>
</comment>
<name>A0A2C5XRJ8_9HYPO</name>
<dbReference type="GO" id="GO:0008783">
    <property type="term" value="F:agmatinase activity"/>
    <property type="evidence" value="ECO:0007669"/>
    <property type="project" value="TreeGrafter"/>
</dbReference>
<dbReference type="EMBL" id="NJEU01001853">
    <property type="protein sequence ID" value="PHH59895.1"/>
    <property type="molecule type" value="Genomic_DNA"/>
</dbReference>
<dbReference type="GO" id="GO:0046872">
    <property type="term" value="F:metal ion binding"/>
    <property type="evidence" value="ECO:0007669"/>
    <property type="project" value="UniProtKB-KW"/>
</dbReference>
<dbReference type="PROSITE" id="PS01053">
    <property type="entry name" value="ARGINASE_1"/>
    <property type="match status" value="1"/>
</dbReference>
<dbReference type="PROSITE" id="PS51409">
    <property type="entry name" value="ARGINASE_2"/>
    <property type="match status" value="1"/>
</dbReference>
<evidence type="ECO:0008006" key="8">
    <source>
        <dbReference type="Google" id="ProtNLM"/>
    </source>
</evidence>
<keyword evidence="1 3" id="KW-0479">Metal-binding</keyword>
<evidence type="ECO:0000313" key="6">
    <source>
        <dbReference type="EMBL" id="PHH59895.1"/>
    </source>
</evidence>
<comment type="caution">
    <text evidence="6">The sequence shown here is derived from an EMBL/GenBank/DDBJ whole genome shotgun (WGS) entry which is preliminary data.</text>
</comment>
<dbReference type="InterPro" id="IPR006035">
    <property type="entry name" value="Ureohydrolase"/>
</dbReference>
<feature type="binding site" evidence="3">
    <location>
        <position position="292"/>
    </location>
    <ligand>
        <name>Mn(2+)</name>
        <dbReference type="ChEBI" id="CHEBI:29035"/>
        <label>1</label>
    </ligand>
</feature>
<evidence type="ECO:0000256" key="1">
    <source>
        <dbReference type="ARBA" id="ARBA00022723"/>
    </source>
</evidence>
<reference evidence="6 7" key="1">
    <citation type="submission" date="2017-06" db="EMBL/GenBank/DDBJ databases">
        <title>Ant-infecting Ophiocordyceps genomes reveal a high diversity of potential behavioral manipulation genes and a possible major role for enterotoxins.</title>
        <authorList>
            <person name="De Bekker C."/>
            <person name="Evans H.C."/>
            <person name="Brachmann A."/>
            <person name="Hughes D.P."/>
        </authorList>
    </citation>
    <scope>NUCLEOTIDE SEQUENCE [LARGE SCALE GENOMIC DNA]</scope>
    <source>
        <strain evidence="6 7">1348a</strain>
    </source>
</reference>
<dbReference type="AlphaFoldDB" id="A0A2C5XRJ8"/>
<keyword evidence="3" id="KW-0464">Manganese</keyword>
<dbReference type="PANTHER" id="PTHR11358:SF28">
    <property type="entry name" value="HYPOTHETICAL ARGINASE FAMILY PROTEIN (EUROFUNG)"/>
    <property type="match status" value="1"/>
</dbReference>
<dbReference type="Pfam" id="PF00491">
    <property type="entry name" value="Arginase"/>
    <property type="match status" value="1"/>
</dbReference>
<feature type="binding site" evidence="3">
    <location>
        <position position="198"/>
    </location>
    <ligand>
        <name>Mn(2+)</name>
        <dbReference type="ChEBI" id="CHEBI:29035"/>
        <label>1</label>
    </ligand>
</feature>
<dbReference type="OrthoDB" id="288726at2759"/>
<evidence type="ECO:0000256" key="5">
    <source>
        <dbReference type="RuleBase" id="RU003684"/>
    </source>
</evidence>
<dbReference type="Gene3D" id="3.40.800.10">
    <property type="entry name" value="Ureohydrolase domain"/>
    <property type="match status" value="1"/>
</dbReference>
<dbReference type="PANTHER" id="PTHR11358">
    <property type="entry name" value="ARGINASE/AGMATINASE"/>
    <property type="match status" value="1"/>
</dbReference>
<dbReference type="PRINTS" id="PR00116">
    <property type="entry name" value="ARGINASE"/>
</dbReference>
<gene>
    <name evidence="6" type="ORF">CDD82_2385</name>
</gene>
<feature type="binding site" evidence="3">
    <location>
        <position position="173"/>
    </location>
    <ligand>
        <name>Mn(2+)</name>
        <dbReference type="ChEBI" id="CHEBI:29035"/>
        <label>1</label>
    </ligand>
</feature>
<proteinExistence type="inferred from homology"/>
<feature type="binding site" evidence="3">
    <location>
        <position position="200"/>
    </location>
    <ligand>
        <name>Mn(2+)</name>
        <dbReference type="ChEBI" id="CHEBI:29035"/>
        <label>1</label>
    </ligand>
</feature>
<keyword evidence="2 5" id="KW-0378">Hydrolase</keyword>
<evidence type="ECO:0000256" key="2">
    <source>
        <dbReference type="ARBA" id="ARBA00022801"/>
    </source>
</evidence>
<feature type="binding site" evidence="3">
    <location>
        <position position="196"/>
    </location>
    <ligand>
        <name>Mn(2+)</name>
        <dbReference type="ChEBI" id="CHEBI:29035"/>
        <label>1</label>
    </ligand>
</feature>